<dbReference type="Proteomes" id="UP000244081">
    <property type="component" value="Unassembled WGS sequence"/>
</dbReference>
<dbReference type="OrthoDB" id="9790889at2"/>
<evidence type="ECO:0000259" key="6">
    <source>
        <dbReference type="Pfam" id="PF02900"/>
    </source>
</evidence>
<proteinExistence type="inferred from homology"/>
<dbReference type="GO" id="GO:0008270">
    <property type="term" value="F:zinc ion binding"/>
    <property type="evidence" value="ECO:0007669"/>
    <property type="project" value="InterPro"/>
</dbReference>
<dbReference type="PANTHER" id="PTHR30096:SF0">
    <property type="entry name" value="4,5-DOPA DIOXYGENASE EXTRADIOL-LIKE PROTEIN"/>
    <property type="match status" value="1"/>
</dbReference>
<dbReference type="Gene3D" id="3.40.830.10">
    <property type="entry name" value="LigB-like"/>
    <property type="match status" value="1"/>
</dbReference>
<keyword evidence="4" id="KW-0862">Zinc</keyword>
<comment type="similarity">
    <text evidence="2">Belongs to the DODA-type extradiol aromatic ring-opening dioxygenase family.</text>
</comment>
<comment type="caution">
    <text evidence="7">The sequence shown here is derived from an EMBL/GenBank/DDBJ whole genome shotgun (WGS) entry which is preliminary data.</text>
</comment>
<evidence type="ECO:0000256" key="5">
    <source>
        <dbReference type="ARBA" id="ARBA00023002"/>
    </source>
</evidence>
<dbReference type="EMBL" id="QAYG01000003">
    <property type="protein sequence ID" value="PTW60922.1"/>
    <property type="molecule type" value="Genomic_DNA"/>
</dbReference>
<dbReference type="PIRSF" id="PIRSF006157">
    <property type="entry name" value="Doxgns_DODA"/>
    <property type="match status" value="1"/>
</dbReference>
<evidence type="ECO:0000256" key="2">
    <source>
        <dbReference type="ARBA" id="ARBA00007581"/>
    </source>
</evidence>
<name>A0A2T5VAZ8_9HYPH</name>
<feature type="domain" description="Extradiol ring-cleavage dioxygenase class III enzyme subunit B" evidence="6">
    <location>
        <begin position="30"/>
        <end position="242"/>
    </location>
</feature>
<keyword evidence="7" id="KW-0223">Dioxygenase</keyword>
<dbReference type="RefSeq" id="WP_107989748.1">
    <property type="nucleotide sequence ID" value="NZ_QAYG01000003.1"/>
</dbReference>
<evidence type="ECO:0000313" key="7">
    <source>
        <dbReference type="EMBL" id="PTW60922.1"/>
    </source>
</evidence>
<dbReference type="CDD" id="cd07363">
    <property type="entry name" value="45_DOPA_Dioxygenase"/>
    <property type="match status" value="1"/>
</dbReference>
<keyword evidence="5" id="KW-0560">Oxidoreductase</keyword>
<dbReference type="InterPro" id="IPR004183">
    <property type="entry name" value="Xdiol_dOase_suB"/>
</dbReference>
<dbReference type="InterPro" id="IPR014436">
    <property type="entry name" value="Extradiol_dOase_DODA"/>
</dbReference>
<dbReference type="SUPFAM" id="SSF53213">
    <property type="entry name" value="LigB-like"/>
    <property type="match status" value="1"/>
</dbReference>
<dbReference type="GO" id="GO:0008198">
    <property type="term" value="F:ferrous iron binding"/>
    <property type="evidence" value="ECO:0007669"/>
    <property type="project" value="InterPro"/>
</dbReference>
<keyword evidence="8" id="KW-1185">Reference proteome</keyword>
<dbReference type="GO" id="GO:0016702">
    <property type="term" value="F:oxidoreductase activity, acting on single donors with incorporation of molecular oxygen, incorporation of two atoms of oxygen"/>
    <property type="evidence" value="ECO:0007669"/>
    <property type="project" value="UniProtKB-ARBA"/>
</dbReference>
<keyword evidence="3" id="KW-0479">Metal-binding</keyword>
<evidence type="ECO:0000256" key="1">
    <source>
        <dbReference type="ARBA" id="ARBA00001947"/>
    </source>
</evidence>
<organism evidence="7 8">
    <name type="scientific">Breoghania corrubedonensis</name>
    <dbReference type="NCBI Taxonomy" id="665038"/>
    <lineage>
        <taxon>Bacteria</taxon>
        <taxon>Pseudomonadati</taxon>
        <taxon>Pseudomonadota</taxon>
        <taxon>Alphaproteobacteria</taxon>
        <taxon>Hyphomicrobiales</taxon>
        <taxon>Stappiaceae</taxon>
        <taxon>Breoghania</taxon>
    </lineage>
</organism>
<evidence type="ECO:0000256" key="3">
    <source>
        <dbReference type="ARBA" id="ARBA00022723"/>
    </source>
</evidence>
<protein>
    <submittedName>
        <fullName evidence="7">4,5-DOPA dioxygenase extradiol</fullName>
    </submittedName>
</protein>
<comment type="cofactor">
    <cofactor evidence="1">
        <name>Zn(2+)</name>
        <dbReference type="ChEBI" id="CHEBI:29105"/>
    </cofactor>
</comment>
<sequence length="277" mass="29913">MPFIHPLFVSHGSPMLVLQNTAARNFLAGYAASQPRPDAIVSVSAHFEADAPTIVSDPAPDMIYDMYGFPRELYEIVYPAKGDPALAERVAGLVEKAGLAPRLAPRRGFDHGTWVPLKLLYPQADIPVVQVSVQPDKGAAHHLALGRALEPLTRENVLVIGSGSLTHNLHELRAPGGGMRAIDETEPQWVKEFADWVGTRIEEGAVEDLVDYRRRAPFGAENHPSEEHYLPLLVAMGAAIGATGEDPQGRLVHTSAEYGILRMDAFQFAGAASAMAA</sequence>
<accession>A0A2T5VAZ8</accession>
<evidence type="ECO:0000256" key="4">
    <source>
        <dbReference type="ARBA" id="ARBA00022833"/>
    </source>
</evidence>
<reference evidence="7 8" key="1">
    <citation type="submission" date="2018-04" db="EMBL/GenBank/DDBJ databases">
        <title>Genomic Encyclopedia of Archaeal and Bacterial Type Strains, Phase II (KMG-II): from individual species to whole genera.</title>
        <authorList>
            <person name="Goeker M."/>
        </authorList>
    </citation>
    <scope>NUCLEOTIDE SEQUENCE [LARGE SCALE GENOMIC DNA]</scope>
    <source>
        <strain evidence="7 8">DSM 23382</strain>
    </source>
</reference>
<dbReference type="Pfam" id="PF02900">
    <property type="entry name" value="LigB"/>
    <property type="match status" value="1"/>
</dbReference>
<gene>
    <name evidence="7" type="ORF">C8N35_103103</name>
</gene>
<dbReference type="PANTHER" id="PTHR30096">
    <property type="entry name" value="4,5-DOPA DIOXYGENASE EXTRADIOL-LIKE PROTEIN"/>
    <property type="match status" value="1"/>
</dbReference>
<dbReference type="AlphaFoldDB" id="A0A2T5VAZ8"/>
<evidence type="ECO:0000313" key="8">
    <source>
        <dbReference type="Proteomes" id="UP000244081"/>
    </source>
</evidence>